<evidence type="ECO:0000256" key="3">
    <source>
        <dbReference type="ARBA" id="ARBA00022553"/>
    </source>
</evidence>
<evidence type="ECO:0000256" key="5">
    <source>
        <dbReference type="ARBA" id="ARBA00022842"/>
    </source>
</evidence>
<dbReference type="AlphaFoldDB" id="A0A0D6JWQ2"/>
<dbReference type="PANTHER" id="PTHR43771:SF1">
    <property type="entry name" value="PHOSPHOMANNOMUTASE"/>
    <property type="match status" value="1"/>
</dbReference>
<dbReference type="InterPro" id="IPR005846">
    <property type="entry name" value="A-D-PHexomutase_a/b/a-III"/>
</dbReference>
<reference evidence="13" key="1">
    <citation type="submission" date="2015-03" db="EMBL/GenBank/DDBJ databases">
        <authorList>
            <person name="Urmite Genomes"/>
        </authorList>
    </citation>
    <scope>NUCLEOTIDE SEQUENCE [LARGE SCALE GENOMIC DNA]</scope>
    <source>
        <strain evidence="13">Arc-Hr</strain>
    </source>
</reference>
<dbReference type="PRINTS" id="PR00509">
    <property type="entry name" value="PGMPMM"/>
</dbReference>
<evidence type="ECO:0000256" key="1">
    <source>
        <dbReference type="ARBA" id="ARBA00001946"/>
    </source>
</evidence>
<dbReference type="Pfam" id="PF00408">
    <property type="entry name" value="PGM_PMM_IV"/>
    <property type="match status" value="1"/>
</dbReference>
<comment type="cofactor">
    <cofactor evidence="1">
        <name>Mg(2+)</name>
        <dbReference type="ChEBI" id="CHEBI:18420"/>
    </cofactor>
</comment>
<comment type="similarity">
    <text evidence="2 7">Belongs to the phosphohexose mutase family.</text>
</comment>
<evidence type="ECO:0000256" key="2">
    <source>
        <dbReference type="ARBA" id="ARBA00010231"/>
    </source>
</evidence>
<gene>
    <name evidence="12" type="primary">glmM_4</name>
    <name evidence="12" type="ORF">BN996_03554</name>
</gene>
<evidence type="ECO:0000256" key="6">
    <source>
        <dbReference type="ARBA" id="ARBA00023235"/>
    </source>
</evidence>
<dbReference type="SUPFAM" id="SSF53738">
    <property type="entry name" value="Phosphoglucomutase, first 3 domains"/>
    <property type="match status" value="3"/>
</dbReference>
<dbReference type="InterPro" id="IPR024086">
    <property type="entry name" value="GlmM_arc-type"/>
</dbReference>
<evidence type="ECO:0000313" key="12">
    <source>
        <dbReference type="EMBL" id="CQR53279.1"/>
    </source>
</evidence>
<dbReference type="GO" id="GO:0008966">
    <property type="term" value="F:phosphoglucosamine mutase activity"/>
    <property type="evidence" value="ECO:0007669"/>
    <property type="project" value="InterPro"/>
</dbReference>
<dbReference type="EMBL" id="CSTE01000005">
    <property type="protein sequence ID" value="CQR53279.1"/>
    <property type="molecule type" value="Genomic_DNA"/>
</dbReference>
<evidence type="ECO:0000259" key="10">
    <source>
        <dbReference type="Pfam" id="PF02879"/>
    </source>
</evidence>
<evidence type="ECO:0000256" key="7">
    <source>
        <dbReference type="RuleBase" id="RU004326"/>
    </source>
</evidence>
<feature type="domain" description="Alpha-D-phosphohexomutase C-terminal" evidence="8">
    <location>
        <begin position="368"/>
        <end position="431"/>
    </location>
</feature>
<dbReference type="SUPFAM" id="SSF55957">
    <property type="entry name" value="Phosphoglucomutase, C-terminal domain"/>
    <property type="match status" value="1"/>
</dbReference>
<dbReference type="GO" id="GO:0005975">
    <property type="term" value="P:carbohydrate metabolic process"/>
    <property type="evidence" value="ECO:0007669"/>
    <property type="project" value="InterPro"/>
</dbReference>
<keyword evidence="3" id="KW-0597">Phosphoprotein</keyword>
<dbReference type="Pfam" id="PF02879">
    <property type="entry name" value="PGM_PMM_II"/>
    <property type="match status" value="1"/>
</dbReference>
<keyword evidence="13" id="KW-1185">Reference proteome</keyword>
<dbReference type="InterPro" id="IPR005844">
    <property type="entry name" value="A-D-PHexomutase_a/b/a-I"/>
</dbReference>
<dbReference type="InterPro" id="IPR005841">
    <property type="entry name" value="Alpha-D-phosphohexomutase_SF"/>
</dbReference>
<dbReference type="Pfam" id="PF02880">
    <property type="entry name" value="PGM_PMM_III"/>
    <property type="match status" value="1"/>
</dbReference>
<feature type="domain" description="Alpha-D-phosphohexomutase alpha/beta/alpha" evidence="10">
    <location>
        <begin position="147"/>
        <end position="242"/>
    </location>
</feature>
<protein>
    <submittedName>
        <fullName evidence="12">Phosphoglucosamine mutase</fullName>
    </submittedName>
</protein>
<dbReference type="OrthoDB" id="10363at2157"/>
<feature type="domain" description="Alpha-D-phosphohexomutase alpha/beta/alpha" evidence="9">
    <location>
        <begin position="2"/>
        <end position="125"/>
    </location>
</feature>
<evidence type="ECO:0000259" key="8">
    <source>
        <dbReference type="Pfam" id="PF00408"/>
    </source>
</evidence>
<evidence type="ECO:0000256" key="4">
    <source>
        <dbReference type="ARBA" id="ARBA00022723"/>
    </source>
</evidence>
<evidence type="ECO:0000259" key="9">
    <source>
        <dbReference type="Pfam" id="PF02878"/>
    </source>
</evidence>
<evidence type="ECO:0000259" key="11">
    <source>
        <dbReference type="Pfam" id="PF02880"/>
    </source>
</evidence>
<accession>A0A0D6JWQ2</accession>
<evidence type="ECO:0000313" key="13">
    <source>
        <dbReference type="Proteomes" id="UP000198902"/>
    </source>
</evidence>
<dbReference type="PROSITE" id="PS00710">
    <property type="entry name" value="PGM_PMM"/>
    <property type="match status" value="1"/>
</dbReference>
<dbReference type="InterPro" id="IPR036900">
    <property type="entry name" value="A-D-PHexomutase_C_sf"/>
</dbReference>
<organism evidence="12 13">
    <name type="scientific">Haloferax massiliensis</name>
    <dbReference type="NCBI Taxonomy" id="1476858"/>
    <lineage>
        <taxon>Archaea</taxon>
        <taxon>Methanobacteriati</taxon>
        <taxon>Methanobacteriota</taxon>
        <taxon>Stenosarchaea group</taxon>
        <taxon>Halobacteria</taxon>
        <taxon>Halobacteriales</taxon>
        <taxon>Haloferacaceae</taxon>
        <taxon>Haloferax</taxon>
    </lineage>
</organism>
<dbReference type="RefSeq" id="WP_089781232.1">
    <property type="nucleotide sequence ID" value="NZ_CABLRR010000005.1"/>
</dbReference>
<keyword evidence="4 7" id="KW-0479">Metal-binding</keyword>
<dbReference type="NCBIfam" id="TIGR03990">
    <property type="entry name" value="Arch_GlmM"/>
    <property type="match status" value="1"/>
</dbReference>
<dbReference type="Pfam" id="PF02878">
    <property type="entry name" value="PGM_PMM_I"/>
    <property type="match status" value="1"/>
</dbReference>
<dbReference type="CDD" id="cd03087">
    <property type="entry name" value="PGM_like1"/>
    <property type="match status" value="1"/>
</dbReference>
<dbReference type="GO" id="GO:0000287">
    <property type="term" value="F:magnesium ion binding"/>
    <property type="evidence" value="ECO:0007669"/>
    <property type="project" value="InterPro"/>
</dbReference>
<dbReference type="Gene3D" id="3.30.310.50">
    <property type="entry name" value="Alpha-D-phosphohexomutase, C-terminal domain"/>
    <property type="match status" value="1"/>
</dbReference>
<feature type="domain" description="Alpha-D-phosphohexomutase alpha/beta/alpha" evidence="11">
    <location>
        <begin position="247"/>
        <end position="349"/>
    </location>
</feature>
<proteinExistence type="inferred from homology"/>
<dbReference type="InterPro" id="IPR016066">
    <property type="entry name" value="A-D-PHexomutase_CS"/>
</dbReference>
<dbReference type="InterPro" id="IPR005845">
    <property type="entry name" value="A-D-PHexomutase_a/b/a-II"/>
</dbReference>
<dbReference type="Proteomes" id="UP000198902">
    <property type="component" value="Unassembled WGS sequence"/>
</dbReference>
<keyword evidence="6" id="KW-0413">Isomerase</keyword>
<dbReference type="InterPro" id="IPR005843">
    <property type="entry name" value="A-D-PHexomutase_C"/>
</dbReference>
<name>A0A0D6JWQ2_9EURY</name>
<keyword evidence="5 7" id="KW-0460">Magnesium</keyword>
<dbReference type="PANTHER" id="PTHR43771">
    <property type="entry name" value="PHOSPHOMANNOMUTASE"/>
    <property type="match status" value="1"/>
</dbReference>
<dbReference type="InterPro" id="IPR016055">
    <property type="entry name" value="A-D-PHexomutase_a/b/a-I/II/III"/>
</dbReference>
<sequence length="441" mass="46135">MFGTSGIRGPVGRTVTAELALRIGRAVGCDACTVVVGQDARLSGDVLADAVSAGVRECGANVVRLGVASTPTVARAVGWAGADAGIGITASHNPASDNGLKLWTPSGRAFDKAQTRDIVHRLNRDEVSLAAWDEHGEEREWPDAADRHVSHLVSSFDDLDGVSVAFDLGNGTGRVSVDALYELGATVNTIDGQRDGRFPARKSEPNAETLTALRRTVPALDADVGLAHDGDADRLVAVDETGAYVPGDALLALFARDAVSPGDAVAVPVDTSLLVQDVVEAAGGRVTYTPVGDVHVAEAVAEAGYVFGGEPSGAWIWPDETLAPDGHYAALTLADLVARGAPLSEQVADLGGAGYATRRASLSFDDKHQAMDRIARDIHATYDDVDTIDGIRVDTDDGWFLVRASGTEPLVRITAEARDEGDADRLFEDVRSLVEGARVVA</sequence>
<dbReference type="Gene3D" id="3.40.120.10">
    <property type="entry name" value="Alpha-D-Glucose-1,6-Bisphosphate, subunit A, domain 3"/>
    <property type="match status" value="3"/>
</dbReference>